<protein>
    <recommendedName>
        <fullName evidence="3">DinB-like domain-containing protein</fullName>
    </recommendedName>
</protein>
<accession>A0A2Z5JQU4</accession>
<evidence type="ECO:0000313" key="1">
    <source>
        <dbReference type="EMBL" id="AXE82871.1"/>
    </source>
</evidence>
<gene>
    <name evidence="1" type="ORF">C5746_17805</name>
</gene>
<sequence>MHDAPDILEDAPATDDRDPAQILTAMVGHVLDLAATWTAWDGRPVPADDRIYTPHKAIRRVADHMVDHLAEMEARLVGEDTQPDHWHASATTTEADLAPFTEADLDEARSRLTRLARIWANRLDALTPGQLDKSPGTGWTFRQLAFHMGESAYYADSVGDLAADGASASRPDRTPKP</sequence>
<dbReference type="Proteomes" id="UP000252698">
    <property type="component" value="Chromosome"/>
</dbReference>
<reference evidence="1 2" key="1">
    <citation type="journal article" date="2018" name="Front. Microbiol.">
        <title>Genome Sequencing of Streptomyces atratus SCSIOZH16 and Activation Production of Nocardamine via Metabolic Engineering.</title>
        <authorList>
            <person name="Li Y."/>
            <person name="Zhang C."/>
            <person name="Liu C."/>
            <person name="Ju J."/>
            <person name="Ma J."/>
        </authorList>
    </citation>
    <scope>NUCLEOTIDE SEQUENCE [LARGE SCALE GENOMIC DNA]</scope>
    <source>
        <strain evidence="1 2">SCSIO_ZH16</strain>
    </source>
</reference>
<dbReference type="KEGG" id="sata:C5746_17805"/>
<dbReference type="AlphaFoldDB" id="A0A2Z5JQU4"/>
<evidence type="ECO:0008006" key="3">
    <source>
        <dbReference type="Google" id="ProtNLM"/>
    </source>
</evidence>
<organism evidence="1 2">
    <name type="scientific">Streptomyces atratus</name>
    <dbReference type="NCBI Taxonomy" id="1893"/>
    <lineage>
        <taxon>Bacteria</taxon>
        <taxon>Bacillati</taxon>
        <taxon>Actinomycetota</taxon>
        <taxon>Actinomycetes</taxon>
        <taxon>Kitasatosporales</taxon>
        <taxon>Streptomycetaceae</taxon>
        <taxon>Streptomyces</taxon>
    </lineage>
</organism>
<name>A0A2Z5JQU4_STRAR</name>
<evidence type="ECO:0000313" key="2">
    <source>
        <dbReference type="Proteomes" id="UP000252698"/>
    </source>
</evidence>
<dbReference type="Gene3D" id="1.20.120.450">
    <property type="entry name" value="dinb family like domain"/>
    <property type="match status" value="1"/>
</dbReference>
<dbReference type="EMBL" id="CP027306">
    <property type="protein sequence ID" value="AXE82871.1"/>
    <property type="molecule type" value="Genomic_DNA"/>
</dbReference>
<dbReference type="SUPFAM" id="SSF109854">
    <property type="entry name" value="DinB/YfiT-like putative metalloenzymes"/>
    <property type="match status" value="1"/>
</dbReference>
<proteinExistence type="predicted"/>
<dbReference type="InterPro" id="IPR034660">
    <property type="entry name" value="DinB/YfiT-like"/>
</dbReference>